<keyword evidence="6 14" id="KW-0812">Transmembrane</keyword>
<evidence type="ECO:0000256" key="10">
    <source>
        <dbReference type="ARBA" id="ARBA00023077"/>
    </source>
</evidence>
<dbReference type="Proteomes" id="UP000664779">
    <property type="component" value="Unassembled WGS sequence"/>
</dbReference>
<sequence length="718" mass="78638">MVRLTKTMTAAHLAATVSLMALSSAWAQSAATVELKQVTIEAATEQGAGVVEGYVAERSASASKTDTPLIETPRTVSVVSREQIEDQDAGSVSEALRYTPGVATEYRGQSNFHDEMYVRGFGYVQRYVNGLEYGWASSGKINPFLLERVEVLKGPASILYGQASPGGIVNMTTKQPSGATKREVELSAGTDARVGGAFDIQGTFDDAGVWSYRVAGTAERFDLVEDGLNQEGFSISPTLRWAPSEDTALTLITLFSHEPKAGFRNFRDASGLLYPTANGYIPESFLISDPDFEEYRRTQFQVGYNFEHRLNEAFKIRQNVSYNIIDTYHQSLIWGSQTTGTTITRSPRGGGDDLNQFVADNQLQSDFDTGAFRHTLLTGFDFKHSMRNYWWGSGAQQSIDWANPVYGNLGAITLTETDSHVTTAWQAGLYAQDQIEVGNLHLNFGARYDWAGTEIDNASSADQSYDDGAFTWSAGALYAFDNGISPYVSYSTSFEPALSADSAGKMFDPTTAQQWEAGVKFAPADSRIQLTASVFQIYQQNVINSAWAYDAASGSWTQSSYQTGEVRSRGFEIEGHAEVTDNFSLIASYSYIDAEITEDRDPTNVGLTKDRIPKQQASIWGKYEFFEGPLDGLSLGLGVRHIGESMSSDNSLTVPTATLVDAMASYDFGGLSDRFEGVKLQLNGSNLLDKRYTASCASEYACWYGPGRALSAKLKYSW</sequence>
<evidence type="ECO:0000313" key="20">
    <source>
        <dbReference type="Proteomes" id="UP000664779"/>
    </source>
</evidence>
<dbReference type="GO" id="GO:0015891">
    <property type="term" value="P:siderophore transport"/>
    <property type="evidence" value="ECO:0007669"/>
    <property type="project" value="InterPro"/>
</dbReference>
<keyword evidence="9" id="KW-0406">Ion transport</keyword>
<evidence type="ECO:0000256" key="4">
    <source>
        <dbReference type="ARBA" id="ARBA00022452"/>
    </source>
</evidence>
<dbReference type="FunFam" id="2.170.130.10:FF:000001">
    <property type="entry name" value="Catecholate siderophore TonB-dependent receptor"/>
    <property type="match status" value="1"/>
</dbReference>
<evidence type="ECO:0000256" key="1">
    <source>
        <dbReference type="ARBA" id="ARBA00004571"/>
    </source>
</evidence>
<evidence type="ECO:0000313" key="19">
    <source>
        <dbReference type="EMBL" id="MBO0345598.1"/>
    </source>
</evidence>
<dbReference type="AlphaFoldDB" id="A0A939ENF1"/>
<dbReference type="InterPro" id="IPR039426">
    <property type="entry name" value="TonB-dep_rcpt-like"/>
</dbReference>
<evidence type="ECO:0000256" key="3">
    <source>
        <dbReference type="ARBA" id="ARBA00022448"/>
    </source>
</evidence>
<feature type="domain" description="TonB-dependent receptor-like beta-barrel" evidence="17">
    <location>
        <begin position="262"/>
        <end position="687"/>
    </location>
</feature>
<dbReference type="Pfam" id="PF00593">
    <property type="entry name" value="TonB_dep_Rec_b-barrel"/>
    <property type="match status" value="1"/>
</dbReference>
<dbReference type="PROSITE" id="PS52016">
    <property type="entry name" value="TONB_DEPENDENT_REC_3"/>
    <property type="match status" value="1"/>
</dbReference>
<evidence type="ECO:0000256" key="8">
    <source>
        <dbReference type="ARBA" id="ARBA00023004"/>
    </source>
</evidence>
<keyword evidence="8" id="KW-0408">Iron</keyword>
<dbReference type="GO" id="GO:0038023">
    <property type="term" value="F:signaling receptor activity"/>
    <property type="evidence" value="ECO:0007669"/>
    <property type="project" value="InterPro"/>
</dbReference>
<dbReference type="PANTHER" id="PTHR32552">
    <property type="entry name" value="FERRICHROME IRON RECEPTOR-RELATED"/>
    <property type="match status" value="1"/>
</dbReference>
<dbReference type="InterPro" id="IPR012910">
    <property type="entry name" value="Plug_dom"/>
</dbReference>
<dbReference type="Pfam" id="PF07715">
    <property type="entry name" value="Plug"/>
    <property type="match status" value="1"/>
</dbReference>
<dbReference type="Gene3D" id="2.170.130.10">
    <property type="entry name" value="TonB-dependent receptor, plug domain"/>
    <property type="match status" value="1"/>
</dbReference>
<evidence type="ECO:0000256" key="6">
    <source>
        <dbReference type="ARBA" id="ARBA00022692"/>
    </source>
</evidence>
<keyword evidence="12 19" id="KW-0675">Receptor</keyword>
<protein>
    <submittedName>
        <fullName evidence="19">TonB-dependent siderophore receptor</fullName>
    </submittedName>
</protein>
<feature type="chain" id="PRO_5037428993" evidence="16">
    <location>
        <begin position="28"/>
        <end position="718"/>
    </location>
</feature>
<dbReference type="EMBL" id="JAFLNF010000004">
    <property type="protein sequence ID" value="MBO0345598.1"/>
    <property type="molecule type" value="Genomic_DNA"/>
</dbReference>
<evidence type="ECO:0000256" key="14">
    <source>
        <dbReference type="PROSITE-ProRule" id="PRU01360"/>
    </source>
</evidence>
<comment type="similarity">
    <text evidence="2 14 15">Belongs to the TonB-dependent receptor family.</text>
</comment>
<keyword evidence="4 14" id="KW-1134">Transmembrane beta strand</keyword>
<dbReference type="NCBIfam" id="TIGR01783">
    <property type="entry name" value="TonB-siderophor"/>
    <property type="match status" value="1"/>
</dbReference>
<name>A0A939ENF1_9HYPH</name>
<dbReference type="InterPro" id="IPR010105">
    <property type="entry name" value="TonB_sidphr_rcpt"/>
</dbReference>
<accession>A0A939ENF1</accession>
<dbReference type="GO" id="GO:0015344">
    <property type="term" value="F:siderophore uptake transmembrane transporter activity"/>
    <property type="evidence" value="ECO:0007669"/>
    <property type="project" value="TreeGrafter"/>
</dbReference>
<comment type="caution">
    <text evidence="19">The sequence shown here is derived from an EMBL/GenBank/DDBJ whole genome shotgun (WGS) entry which is preliminary data.</text>
</comment>
<evidence type="ECO:0000256" key="2">
    <source>
        <dbReference type="ARBA" id="ARBA00009810"/>
    </source>
</evidence>
<reference evidence="19" key="1">
    <citation type="submission" date="2021-03" db="EMBL/GenBank/DDBJ databases">
        <title>Roseibium sp. CAU 1637 isolated from Incheon.</title>
        <authorList>
            <person name="Kim W."/>
        </authorList>
    </citation>
    <scope>NUCLEOTIDE SEQUENCE</scope>
    <source>
        <strain evidence="19">CAU 1637</strain>
    </source>
</reference>
<dbReference type="CDD" id="cd01347">
    <property type="entry name" value="ligand_gated_channel"/>
    <property type="match status" value="1"/>
</dbReference>
<dbReference type="PANTHER" id="PTHR32552:SF68">
    <property type="entry name" value="FERRICHROME OUTER MEMBRANE TRANSPORTER_PHAGE RECEPTOR"/>
    <property type="match status" value="1"/>
</dbReference>
<evidence type="ECO:0000256" key="12">
    <source>
        <dbReference type="ARBA" id="ARBA00023170"/>
    </source>
</evidence>
<comment type="subcellular location">
    <subcellularLocation>
        <location evidence="1 14">Cell outer membrane</location>
        <topology evidence="1 14">Multi-pass membrane protein</topology>
    </subcellularLocation>
</comment>
<organism evidence="19 20">
    <name type="scientific">Roseibium limicola</name>
    <dbReference type="NCBI Taxonomy" id="2816037"/>
    <lineage>
        <taxon>Bacteria</taxon>
        <taxon>Pseudomonadati</taxon>
        <taxon>Pseudomonadota</taxon>
        <taxon>Alphaproteobacteria</taxon>
        <taxon>Hyphomicrobiales</taxon>
        <taxon>Stappiaceae</taxon>
        <taxon>Roseibium</taxon>
    </lineage>
</organism>
<keyword evidence="20" id="KW-1185">Reference proteome</keyword>
<evidence type="ECO:0000256" key="7">
    <source>
        <dbReference type="ARBA" id="ARBA00022729"/>
    </source>
</evidence>
<dbReference type="GO" id="GO:0009279">
    <property type="term" value="C:cell outer membrane"/>
    <property type="evidence" value="ECO:0007669"/>
    <property type="project" value="UniProtKB-SubCell"/>
</dbReference>
<gene>
    <name evidence="19" type="ORF">J0X15_10240</name>
</gene>
<proteinExistence type="inferred from homology"/>
<dbReference type="InterPro" id="IPR036942">
    <property type="entry name" value="Beta-barrel_TonB_sf"/>
</dbReference>
<dbReference type="InterPro" id="IPR000531">
    <property type="entry name" value="Beta-barrel_TonB"/>
</dbReference>
<feature type="domain" description="TonB-dependent receptor plug" evidence="18">
    <location>
        <begin position="69"/>
        <end position="168"/>
    </location>
</feature>
<keyword evidence="7 16" id="KW-0732">Signal</keyword>
<evidence type="ECO:0000256" key="11">
    <source>
        <dbReference type="ARBA" id="ARBA00023136"/>
    </source>
</evidence>
<dbReference type="SUPFAM" id="SSF56935">
    <property type="entry name" value="Porins"/>
    <property type="match status" value="1"/>
</dbReference>
<keyword evidence="5" id="KW-0410">Iron transport</keyword>
<evidence type="ECO:0000259" key="17">
    <source>
        <dbReference type="Pfam" id="PF00593"/>
    </source>
</evidence>
<dbReference type="Gene3D" id="2.40.170.20">
    <property type="entry name" value="TonB-dependent receptor, beta-barrel domain"/>
    <property type="match status" value="1"/>
</dbReference>
<evidence type="ECO:0000256" key="9">
    <source>
        <dbReference type="ARBA" id="ARBA00023065"/>
    </source>
</evidence>
<evidence type="ECO:0000259" key="18">
    <source>
        <dbReference type="Pfam" id="PF07715"/>
    </source>
</evidence>
<keyword evidence="11 14" id="KW-0472">Membrane</keyword>
<evidence type="ECO:0000256" key="13">
    <source>
        <dbReference type="ARBA" id="ARBA00023237"/>
    </source>
</evidence>
<evidence type="ECO:0000256" key="16">
    <source>
        <dbReference type="SAM" id="SignalP"/>
    </source>
</evidence>
<feature type="signal peptide" evidence="16">
    <location>
        <begin position="1"/>
        <end position="27"/>
    </location>
</feature>
<evidence type="ECO:0000256" key="5">
    <source>
        <dbReference type="ARBA" id="ARBA00022496"/>
    </source>
</evidence>
<keyword evidence="10 15" id="KW-0798">TonB box</keyword>
<dbReference type="InterPro" id="IPR037066">
    <property type="entry name" value="Plug_dom_sf"/>
</dbReference>
<keyword evidence="3 14" id="KW-0813">Transport</keyword>
<evidence type="ECO:0000256" key="15">
    <source>
        <dbReference type="RuleBase" id="RU003357"/>
    </source>
</evidence>
<dbReference type="RefSeq" id="WP_206940379.1">
    <property type="nucleotide sequence ID" value="NZ_JAFLNF010000004.1"/>
</dbReference>
<keyword evidence="13 14" id="KW-0998">Cell outer membrane</keyword>